<dbReference type="Gene3D" id="1.20.1070.10">
    <property type="entry name" value="Rhodopsin 7-helix transmembrane proteins"/>
    <property type="match status" value="2"/>
</dbReference>
<feature type="transmembrane region" description="Helical" evidence="14">
    <location>
        <begin position="333"/>
        <end position="357"/>
    </location>
</feature>
<dbReference type="GO" id="GO:0004930">
    <property type="term" value="F:G protein-coupled receptor activity"/>
    <property type="evidence" value="ECO:0007669"/>
    <property type="project" value="UniProtKB-KW"/>
</dbReference>
<dbReference type="FunFam" id="1.20.1070.10:FF:000001">
    <property type="entry name" value="Olfactory receptor"/>
    <property type="match status" value="1"/>
</dbReference>
<dbReference type="PANTHER" id="PTHR24242">
    <property type="entry name" value="G-PROTEIN COUPLED RECEPTOR"/>
    <property type="match status" value="1"/>
</dbReference>
<keyword evidence="3" id="KW-0716">Sensory transduction</keyword>
<evidence type="ECO:0000256" key="5">
    <source>
        <dbReference type="ARBA" id="ARBA00022725"/>
    </source>
</evidence>
<keyword evidence="17" id="KW-1185">Reference proteome</keyword>
<keyword evidence="9" id="KW-1015">Disulfide bond</keyword>
<dbReference type="GO" id="GO:0005886">
    <property type="term" value="C:plasma membrane"/>
    <property type="evidence" value="ECO:0007669"/>
    <property type="project" value="UniProtKB-SubCell"/>
</dbReference>
<dbReference type="PRINTS" id="PR00237">
    <property type="entry name" value="GPCRRHODOPSN"/>
</dbReference>
<feature type="domain" description="G-protein coupled receptors family 1 profile" evidence="15">
    <location>
        <begin position="348"/>
        <end position="598"/>
    </location>
</feature>
<evidence type="ECO:0000256" key="2">
    <source>
        <dbReference type="ARBA" id="ARBA00022475"/>
    </source>
</evidence>
<dbReference type="PROSITE" id="PS50262">
    <property type="entry name" value="G_PROTEIN_RECEP_F1_2"/>
    <property type="match status" value="2"/>
</dbReference>
<keyword evidence="8 14" id="KW-0472">Membrane</keyword>
<evidence type="ECO:0000313" key="16">
    <source>
        <dbReference type="EMBL" id="KAG2457296.1"/>
    </source>
</evidence>
<keyword evidence="7 13" id="KW-0297">G-protein coupled receptor</keyword>
<dbReference type="PRINTS" id="PR00245">
    <property type="entry name" value="OLFACTORYR"/>
</dbReference>
<dbReference type="AlphaFoldDB" id="A0A8X7WXF2"/>
<feature type="transmembrane region" description="Helical" evidence="14">
    <location>
        <begin position="175"/>
        <end position="193"/>
    </location>
</feature>
<evidence type="ECO:0000256" key="9">
    <source>
        <dbReference type="ARBA" id="ARBA00023157"/>
    </source>
</evidence>
<dbReference type="InterPro" id="IPR017452">
    <property type="entry name" value="GPCR_Rhodpsn_7TM"/>
</dbReference>
<keyword evidence="5" id="KW-0552">Olfaction</keyword>
<feature type="transmembrane region" description="Helical" evidence="14">
    <location>
        <begin position="134"/>
        <end position="155"/>
    </location>
</feature>
<proteinExistence type="inferred from homology"/>
<feature type="non-terminal residue" evidence="16">
    <location>
        <position position="1"/>
    </location>
</feature>
<evidence type="ECO:0000256" key="7">
    <source>
        <dbReference type="ARBA" id="ARBA00023040"/>
    </source>
</evidence>
<evidence type="ECO:0000256" key="3">
    <source>
        <dbReference type="ARBA" id="ARBA00022606"/>
    </source>
</evidence>
<keyword evidence="4 13" id="KW-0812">Transmembrane</keyword>
<comment type="caution">
    <text evidence="16">The sequence shown here is derived from an EMBL/GenBank/DDBJ whole genome shotgun (WGS) entry which is preliminary data.</text>
</comment>
<dbReference type="PANTHER" id="PTHR24242:SF359">
    <property type="entry name" value="ODORANT RECEPTOR-RELATED"/>
    <property type="match status" value="1"/>
</dbReference>
<evidence type="ECO:0000256" key="12">
    <source>
        <dbReference type="ARBA" id="ARBA00023224"/>
    </source>
</evidence>
<evidence type="ECO:0000256" key="1">
    <source>
        <dbReference type="ARBA" id="ARBA00004651"/>
    </source>
</evidence>
<keyword evidence="6 14" id="KW-1133">Transmembrane helix</keyword>
<feature type="domain" description="G-protein coupled receptors family 1 profile" evidence="15">
    <location>
        <begin position="114"/>
        <end position="298"/>
    </location>
</feature>
<evidence type="ECO:0000256" key="14">
    <source>
        <dbReference type="SAM" id="Phobius"/>
    </source>
</evidence>
<dbReference type="Proteomes" id="UP000886611">
    <property type="component" value="Unassembled WGS sequence"/>
</dbReference>
<evidence type="ECO:0000256" key="4">
    <source>
        <dbReference type="ARBA" id="ARBA00022692"/>
    </source>
</evidence>
<evidence type="ECO:0000256" key="11">
    <source>
        <dbReference type="ARBA" id="ARBA00023180"/>
    </source>
</evidence>
<feature type="transmembrane region" description="Helical" evidence="14">
    <location>
        <begin position="99"/>
        <end position="122"/>
    </location>
</feature>
<dbReference type="CDD" id="cd13954">
    <property type="entry name" value="7tmA_OR"/>
    <property type="match status" value="1"/>
</dbReference>
<sequence>MLFQPPILVLLDSNELMQECLHNSDVTGAGGILCSLSCTGVNSTPTIGSFLSSLFLCSHTVHVRMLKPLKSRMNKSNLMVQEFIMIGFPGIQDRFSKNILFGVLLVVYLCIILGNLLIMLAFLADQTMHTPMYLLIFSLAMLDLMSSTTTVPYLWVVLTSDLAVISITDCFIQMFFFGVLKTAEAFLLGLMAYDRYLAICKPLHYFSIINNNLVLKLIICCWAIAFILVAIPSIVIFKLPFCGPNKLAHFFCEHSTVVKLACGYDLIVSYASITLGLSVKLGPLFYIIYSYVRILKYMSECETSWRMNQSNLMVQEFILVGFPGIQDRSNKNILFGVLLVVYLCIVLGNLLIMFAFLTDYTMHTPMYSLIFSLALLDLMSSTTTVPKFLAVLGSDSGVISITACFIQMFLYGILKATEAFLLGLMAYDRYLAICKPLHYFTITNSNLILKRIIGCWAIAFILVVPPMTVTVRLPFCGKNQLVHFFCDHSTVIYLACGYDIIGNYAGISAGVCVVLGPLLFIVYSYVKILKSVFKIESSHGRLKALSTCSSHLMVICVSYLVGGSAYIASSVSRSSADVDIMGAFLQNVIPPLINPIIYCLKTKEMQARIVKLIKMKNTFN</sequence>
<feature type="transmembrane region" description="Helical" evidence="14">
    <location>
        <begin position="580"/>
        <end position="600"/>
    </location>
</feature>
<dbReference type="PROSITE" id="PS00237">
    <property type="entry name" value="G_PROTEIN_RECEP_F1_1"/>
    <property type="match status" value="1"/>
</dbReference>
<feature type="non-terminal residue" evidence="16">
    <location>
        <position position="620"/>
    </location>
</feature>
<comment type="similarity">
    <text evidence="13">Belongs to the G-protein coupled receptor 1 family.</text>
</comment>
<evidence type="ECO:0000259" key="15">
    <source>
        <dbReference type="PROSITE" id="PS50262"/>
    </source>
</evidence>
<feature type="transmembrane region" description="Helical" evidence="14">
    <location>
        <begin position="507"/>
        <end position="526"/>
    </location>
</feature>
<feature type="transmembrane region" description="Helical" evidence="14">
    <location>
        <begin position="404"/>
        <end position="427"/>
    </location>
</feature>
<dbReference type="InterPro" id="IPR000725">
    <property type="entry name" value="Olfact_rcpt"/>
</dbReference>
<feature type="transmembrane region" description="Helical" evidence="14">
    <location>
        <begin position="547"/>
        <end position="568"/>
    </location>
</feature>
<dbReference type="EMBL" id="JAATIS010008602">
    <property type="protein sequence ID" value="KAG2457296.1"/>
    <property type="molecule type" value="Genomic_DNA"/>
</dbReference>
<name>A0A8X7WXF2_POLSE</name>
<keyword evidence="12 13" id="KW-0807">Transducer</keyword>
<gene>
    <name evidence="16" type="primary">Or5v1_2</name>
    <name evidence="16" type="ORF">GTO96_0012706</name>
</gene>
<evidence type="ECO:0000256" key="8">
    <source>
        <dbReference type="ARBA" id="ARBA00023136"/>
    </source>
</evidence>
<dbReference type="GO" id="GO:0004984">
    <property type="term" value="F:olfactory receptor activity"/>
    <property type="evidence" value="ECO:0007669"/>
    <property type="project" value="InterPro"/>
</dbReference>
<evidence type="ECO:0000256" key="10">
    <source>
        <dbReference type="ARBA" id="ARBA00023170"/>
    </source>
</evidence>
<reference evidence="16 17" key="1">
    <citation type="journal article" date="2021" name="Cell">
        <title>Tracing the genetic footprints of vertebrate landing in non-teleost ray-finned fishes.</title>
        <authorList>
            <person name="Bi X."/>
            <person name="Wang K."/>
            <person name="Yang L."/>
            <person name="Pan H."/>
            <person name="Jiang H."/>
            <person name="Wei Q."/>
            <person name="Fang M."/>
            <person name="Yu H."/>
            <person name="Zhu C."/>
            <person name="Cai Y."/>
            <person name="He Y."/>
            <person name="Gan X."/>
            <person name="Zeng H."/>
            <person name="Yu D."/>
            <person name="Zhu Y."/>
            <person name="Jiang H."/>
            <person name="Qiu Q."/>
            <person name="Yang H."/>
            <person name="Zhang Y.E."/>
            <person name="Wang W."/>
            <person name="Zhu M."/>
            <person name="He S."/>
            <person name="Zhang G."/>
        </authorList>
    </citation>
    <scope>NUCLEOTIDE SEQUENCE [LARGE SCALE GENOMIC DNA]</scope>
    <source>
        <strain evidence="16">Bchr_013</strain>
    </source>
</reference>
<comment type="subcellular location">
    <subcellularLocation>
        <location evidence="1">Cell membrane</location>
        <topology evidence="1">Multi-pass membrane protein</topology>
    </subcellularLocation>
</comment>
<protein>
    <submittedName>
        <fullName evidence="16">OR5V1 protein</fullName>
    </submittedName>
</protein>
<evidence type="ECO:0000256" key="13">
    <source>
        <dbReference type="RuleBase" id="RU000688"/>
    </source>
</evidence>
<dbReference type="FunFam" id="1.20.1070.10:FF:000024">
    <property type="entry name" value="Olfactory receptor"/>
    <property type="match status" value="1"/>
</dbReference>
<feature type="transmembrane region" description="Helical" evidence="14">
    <location>
        <begin position="447"/>
        <end position="469"/>
    </location>
</feature>
<feature type="transmembrane region" description="Helical" evidence="14">
    <location>
        <begin position="213"/>
        <end position="237"/>
    </location>
</feature>
<organism evidence="16 17">
    <name type="scientific">Polypterus senegalus</name>
    <name type="common">Senegal bichir</name>
    <dbReference type="NCBI Taxonomy" id="55291"/>
    <lineage>
        <taxon>Eukaryota</taxon>
        <taxon>Metazoa</taxon>
        <taxon>Chordata</taxon>
        <taxon>Craniata</taxon>
        <taxon>Vertebrata</taxon>
        <taxon>Euteleostomi</taxon>
        <taxon>Actinopterygii</taxon>
        <taxon>Polypteriformes</taxon>
        <taxon>Polypteridae</taxon>
        <taxon>Polypterus</taxon>
    </lineage>
</organism>
<dbReference type="SUPFAM" id="SSF81321">
    <property type="entry name" value="Family A G protein-coupled receptor-like"/>
    <property type="match status" value="2"/>
</dbReference>
<dbReference type="InterPro" id="IPR000276">
    <property type="entry name" value="GPCR_Rhodpsn"/>
</dbReference>
<keyword evidence="11" id="KW-0325">Glycoprotein</keyword>
<evidence type="ECO:0000256" key="6">
    <source>
        <dbReference type="ARBA" id="ARBA00022989"/>
    </source>
</evidence>
<dbReference type="InterPro" id="IPR050939">
    <property type="entry name" value="Olfactory_GPCR1"/>
</dbReference>
<evidence type="ECO:0000313" key="17">
    <source>
        <dbReference type="Proteomes" id="UP000886611"/>
    </source>
</evidence>
<keyword evidence="2" id="KW-1003">Cell membrane</keyword>
<keyword evidence="10 13" id="KW-0675">Receptor</keyword>
<accession>A0A8X7WXF2</accession>
<feature type="transmembrane region" description="Helical" evidence="14">
    <location>
        <begin position="267"/>
        <end position="289"/>
    </location>
</feature>
<dbReference type="Pfam" id="PF13853">
    <property type="entry name" value="7tm_4"/>
    <property type="match status" value="2"/>
</dbReference>